<keyword evidence="2 12" id="KW-1003">Cell membrane</keyword>
<evidence type="ECO:0000256" key="3">
    <source>
        <dbReference type="ARBA" id="ARBA00022519"/>
    </source>
</evidence>
<organism evidence="13 14">
    <name type="scientific">Idiomarina piscisalsi</name>
    <dbReference type="NCBI Taxonomy" id="1096243"/>
    <lineage>
        <taxon>Bacteria</taxon>
        <taxon>Pseudomonadati</taxon>
        <taxon>Pseudomonadota</taxon>
        <taxon>Gammaproteobacteria</taxon>
        <taxon>Alteromonadales</taxon>
        <taxon>Idiomarinaceae</taxon>
        <taxon>Idiomarina</taxon>
    </lineage>
</organism>
<feature type="binding site" evidence="12">
    <location>
        <position position="81"/>
    </location>
    <ligand>
        <name>Na(+)</name>
        <dbReference type="ChEBI" id="CHEBI:29101"/>
        <note>structural</note>
    </ligand>
</feature>
<dbReference type="InterPro" id="IPR003691">
    <property type="entry name" value="FluC"/>
</dbReference>
<evidence type="ECO:0000313" key="14">
    <source>
        <dbReference type="Proteomes" id="UP000288361"/>
    </source>
</evidence>
<evidence type="ECO:0000256" key="12">
    <source>
        <dbReference type="HAMAP-Rule" id="MF_00454"/>
    </source>
</evidence>
<evidence type="ECO:0000256" key="11">
    <source>
        <dbReference type="ARBA" id="ARBA00035585"/>
    </source>
</evidence>
<evidence type="ECO:0000256" key="8">
    <source>
        <dbReference type="ARBA" id="ARBA00023136"/>
    </source>
</evidence>
<gene>
    <name evidence="12 13" type="primary">crcB</name>
    <name evidence="12" type="synonym">fluC</name>
    <name evidence="13" type="ORF">CWI73_01615</name>
</gene>
<comment type="subcellular location">
    <subcellularLocation>
        <location evidence="1 12">Cell membrane</location>
        <topology evidence="1 12">Multi-pass membrane protein</topology>
    </subcellularLocation>
</comment>
<proteinExistence type="inferred from homology"/>
<comment type="function">
    <text evidence="12">Fluoride-specific ion channel. Important for reducing fluoride concentration in the cell, thus reducing its toxicity.</text>
</comment>
<dbReference type="GO" id="GO:0062054">
    <property type="term" value="F:fluoride channel activity"/>
    <property type="evidence" value="ECO:0007669"/>
    <property type="project" value="UniProtKB-UniRule"/>
</dbReference>
<feature type="transmembrane region" description="Helical" evidence="12">
    <location>
        <begin position="102"/>
        <end position="124"/>
    </location>
</feature>
<dbReference type="AlphaFoldDB" id="A0A432YW92"/>
<accession>A0A432YW92</accession>
<comment type="caution">
    <text evidence="13">The sequence shown here is derived from an EMBL/GenBank/DDBJ whole genome shotgun (WGS) entry which is preliminary data.</text>
</comment>
<comment type="activity regulation">
    <text evidence="12">Na(+) is not transported, but it plays an essential structural role and its presence is essential for fluoride channel function.</text>
</comment>
<keyword evidence="12" id="KW-0813">Transport</keyword>
<dbReference type="EMBL" id="PIQA01000001">
    <property type="protein sequence ID" value="RUO67590.1"/>
    <property type="molecule type" value="Genomic_DNA"/>
</dbReference>
<dbReference type="RefSeq" id="WP_126751250.1">
    <property type="nucleotide sequence ID" value="NZ_JBHUMT010000016.1"/>
</dbReference>
<feature type="transmembrane region" description="Helical" evidence="12">
    <location>
        <begin position="70"/>
        <end position="90"/>
    </location>
</feature>
<dbReference type="PANTHER" id="PTHR28259:SF1">
    <property type="entry name" value="FLUORIDE EXPORT PROTEIN 1-RELATED"/>
    <property type="match status" value="1"/>
</dbReference>
<evidence type="ECO:0000256" key="9">
    <source>
        <dbReference type="ARBA" id="ARBA00023303"/>
    </source>
</evidence>
<keyword evidence="9 12" id="KW-0407">Ion channel</keyword>
<evidence type="ECO:0000256" key="5">
    <source>
        <dbReference type="ARBA" id="ARBA00022989"/>
    </source>
</evidence>
<keyword evidence="6 12" id="KW-0915">Sodium</keyword>
<name>A0A432YW92_9GAMM</name>
<keyword evidence="3" id="KW-0997">Cell inner membrane</keyword>
<dbReference type="Proteomes" id="UP000288361">
    <property type="component" value="Unassembled WGS sequence"/>
</dbReference>
<evidence type="ECO:0000256" key="4">
    <source>
        <dbReference type="ARBA" id="ARBA00022692"/>
    </source>
</evidence>
<evidence type="ECO:0000313" key="13">
    <source>
        <dbReference type="EMBL" id="RUO67590.1"/>
    </source>
</evidence>
<comment type="catalytic activity">
    <reaction evidence="11">
        <text>fluoride(in) = fluoride(out)</text>
        <dbReference type="Rhea" id="RHEA:76159"/>
        <dbReference type="ChEBI" id="CHEBI:17051"/>
    </reaction>
    <physiologicalReaction direction="left-to-right" evidence="11">
        <dbReference type="Rhea" id="RHEA:76160"/>
    </physiologicalReaction>
</comment>
<dbReference type="GO" id="GO:0140114">
    <property type="term" value="P:cellular detoxification of fluoride"/>
    <property type="evidence" value="ECO:0007669"/>
    <property type="project" value="UniProtKB-UniRule"/>
</dbReference>
<feature type="transmembrane region" description="Helical" evidence="12">
    <location>
        <begin position="34"/>
        <end position="58"/>
    </location>
</feature>
<keyword evidence="8 12" id="KW-0472">Membrane</keyword>
<dbReference type="GO" id="GO:0005886">
    <property type="term" value="C:plasma membrane"/>
    <property type="evidence" value="ECO:0007669"/>
    <property type="project" value="UniProtKB-SubCell"/>
</dbReference>
<protein>
    <recommendedName>
        <fullName evidence="12">Fluoride-specific ion channel FluC</fullName>
    </recommendedName>
</protein>
<dbReference type="GO" id="GO:0046872">
    <property type="term" value="F:metal ion binding"/>
    <property type="evidence" value="ECO:0007669"/>
    <property type="project" value="UniProtKB-KW"/>
</dbReference>
<reference evidence="13 14" key="1">
    <citation type="journal article" date="2011" name="Front. Microbiol.">
        <title>Genomic signatures of strain selection and enhancement in Bacillus atrophaeus var. globigii, a historical biowarfare simulant.</title>
        <authorList>
            <person name="Gibbons H.S."/>
            <person name="Broomall S.M."/>
            <person name="McNew L.A."/>
            <person name="Daligault H."/>
            <person name="Chapman C."/>
            <person name="Bruce D."/>
            <person name="Karavis M."/>
            <person name="Krepps M."/>
            <person name="McGregor P.A."/>
            <person name="Hong C."/>
            <person name="Park K.H."/>
            <person name="Akmal A."/>
            <person name="Feldman A."/>
            <person name="Lin J.S."/>
            <person name="Chang W.E."/>
            <person name="Higgs B.W."/>
            <person name="Demirev P."/>
            <person name="Lindquist J."/>
            <person name="Liem A."/>
            <person name="Fochler E."/>
            <person name="Read T.D."/>
            <person name="Tapia R."/>
            <person name="Johnson S."/>
            <person name="Bishop-Lilly K.A."/>
            <person name="Detter C."/>
            <person name="Han C."/>
            <person name="Sozhamannan S."/>
            <person name="Rosenzweig C.N."/>
            <person name="Skowronski E.W."/>
        </authorList>
    </citation>
    <scope>NUCLEOTIDE SEQUENCE [LARGE SCALE GENOMIC DNA]</scope>
    <source>
        <strain evidence="13 14">TPS4-2</strain>
    </source>
</reference>
<evidence type="ECO:0000256" key="7">
    <source>
        <dbReference type="ARBA" id="ARBA00023065"/>
    </source>
</evidence>
<keyword evidence="4 12" id="KW-0812">Transmembrane</keyword>
<sequence>MNNLLLHFFCVAAGGAIGASGRYAISLAMQSFGLRAFPFATLTVNILGSFLLGLLLAYGQQQSVSETTRLFLGVGVLGAFTTFSTFSVEVVTLASQGEMLKAALHIGLNVIICIAAVVAAMMLYSTTVK</sequence>
<dbReference type="Pfam" id="PF02537">
    <property type="entry name" value="CRCB"/>
    <property type="match status" value="1"/>
</dbReference>
<dbReference type="NCBIfam" id="TIGR00494">
    <property type="entry name" value="crcB"/>
    <property type="match status" value="1"/>
</dbReference>
<keyword evidence="12" id="KW-0479">Metal-binding</keyword>
<feature type="binding site" evidence="12">
    <location>
        <position position="78"/>
    </location>
    <ligand>
        <name>Na(+)</name>
        <dbReference type="ChEBI" id="CHEBI:29101"/>
        <note>structural</note>
    </ligand>
</feature>
<evidence type="ECO:0000256" key="6">
    <source>
        <dbReference type="ARBA" id="ARBA00023053"/>
    </source>
</evidence>
<evidence type="ECO:0000256" key="1">
    <source>
        <dbReference type="ARBA" id="ARBA00004651"/>
    </source>
</evidence>
<evidence type="ECO:0000256" key="10">
    <source>
        <dbReference type="ARBA" id="ARBA00035120"/>
    </source>
</evidence>
<keyword evidence="7 12" id="KW-0406">Ion transport</keyword>
<evidence type="ECO:0000256" key="2">
    <source>
        <dbReference type="ARBA" id="ARBA00022475"/>
    </source>
</evidence>
<dbReference type="PANTHER" id="PTHR28259">
    <property type="entry name" value="FLUORIDE EXPORT PROTEIN 1-RELATED"/>
    <property type="match status" value="1"/>
</dbReference>
<comment type="similarity">
    <text evidence="10 12">Belongs to the fluoride channel Fluc/FEX (TC 1.A.43) family.</text>
</comment>
<dbReference type="HAMAP" id="MF_00454">
    <property type="entry name" value="FluC"/>
    <property type="match status" value="1"/>
</dbReference>
<keyword evidence="5 12" id="KW-1133">Transmembrane helix</keyword>